<name>A0A0F9FUV8_9ZZZZ</name>
<organism evidence="1">
    <name type="scientific">marine sediment metagenome</name>
    <dbReference type="NCBI Taxonomy" id="412755"/>
    <lineage>
        <taxon>unclassified sequences</taxon>
        <taxon>metagenomes</taxon>
        <taxon>ecological metagenomes</taxon>
    </lineage>
</organism>
<proteinExistence type="predicted"/>
<gene>
    <name evidence="1" type="ORF">LCGC14_1988340</name>
</gene>
<sequence>MPFDMERFDDGNIEIDLSNNEVNMKSHCKGKKGFLKQMKKLKEGM</sequence>
<reference evidence="1" key="1">
    <citation type="journal article" date="2015" name="Nature">
        <title>Complex archaea that bridge the gap between prokaryotes and eukaryotes.</title>
        <authorList>
            <person name="Spang A."/>
            <person name="Saw J.H."/>
            <person name="Jorgensen S.L."/>
            <person name="Zaremba-Niedzwiedzka K."/>
            <person name="Martijn J."/>
            <person name="Lind A.E."/>
            <person name="van Eijk R."/>
            <person name="Schleper C."/>
            <person name="Guy L."/>
            <person name="Ettema T.J."/>
        </authorList>
    </citation>
    <scope>NUCLEOTIDE SEQUENCE</scope>
</reference>
<protein>
    <submittedName>
        <fullName evidence="1">Uncharacterized protein</fullName>
    </submittedName>
</protein>
<dbReference type="EMBL" id="LAZR01022371">
    <property type="protein sequence ID" value="KKL82081.1"/>
    <property type="molecule type" value="Genomic_DNA"/>
</dbReference>
<comment type="caution">
    <text evidence="1">The sequence shown here is derived from an EMBL/GenBank/DDBJ whole genome shotgun (WGS) entry which is preliminary data.</text>
</comment>
<accession>A0A0F9FUV8</accession>
<evidence type="ECO:0000313" key="1">
    <source>
        <dbReference type="EMBL" id="KKL82081.1"/>
    </source>
</evidence>
<dbReference type="AlphaFoldDB" id="A0A0F9FUV8"/>